<dbReference type="PANTHER" id="PTHR24223:SF415">
    <property type="entry name" value="FI20190P1"/>
    <property type="match status" value="1"/>
</dbReference>
<dbReference type="GO" id="GO:0005524">
    <property type="term" value="F:ATP binding"/>
    <property type="evidence" value="ECO:0007669"/>
    <property type="project" value="UniProtKB-KW"/>
</dbReference>
<evidence type="ECO:0000256" key="1">
    <source>
        <dbReference type="ARBA" id="ARBA00022741"/>
    </source>
</evidence>
<organism evidence="4 5">
    <name type="scientific">Strongyloides papillosus</name>
    <name type="common">Intestinal threadworm</name>
    <dbReference type="NCBI Taxonomy" id="174720"/>
    <lineage>
        <taxon>Eukaryota</taxon>
        <taxon>Metazoa</taxon>
        <taxon>Ecdysozoa</taxon>
        <taxon>Nematoda</taxon>
        <taxon>Chromadorea</taxon>
        <taxon>Rhabditida</taxon>
        <taxon>Tylenchina</taxon>
        <taxon>Panagrolaimomorpha</taxon>
        <taxon>Strongyloidoidea</taxon>
        <taxon>Strongyloididae</taxon>
        <taxon>Strongyloides</taxon>
    </lineage>
</organism>
<keyword evidence="4" id="KW-1185">Reference proteome</keyword>
<dbReference type="InterPro" id="IPR050173">
    <property type="entry name" value="ABC_transporter_C-like"/>
</dbReference>
<evidence type="ECO:0000256" key="2">
    <source>
        <dbReference type="ARBA" id="ARBA00022840"/>
    </source>
</evidence>
<keyword evidence="1" id="KW-0547">Nucleotide-binding</keyword>
<dbReference type="STRING" id="174720.A0A0N5B949"/>
<reference evidence="5" key="1">
    <citation type="submission" date="2017-02" db="UniProtKB">
        <authorList>
            <consortium name="WormBaseParasite"/>
        </authorList>
    </citation>
    <scope>IDENTIFICATION</scope>
</reference>
<evidence type="ECO:0000313" key="5">
    <source>
        <dbReference type="WBParaSite" id="SPAL_0000256500.1"/>
    </source>
</evidence>
<dbReference type="InterPro" id="IPR003439">
    <property type="entry name" value="ABC_transporter-like_ATP-bd"/>
</dbReference>
<feature type="domain" description="ABC transporter" evidence="3">
    <location>
        <begin position="54"/>
        <end position="127"/>
    </location>
</feature>
<dbReference type="GO" id="GO:0016020">
    <property type="term" value="C:membrane"/>
    <property type="evidence" value="ECO:0007669"/>
    <property type="project" value="TreeGrafter"/>
</dbReference>
<evidence type="ECO:0000313" key="4">
    <source>
        <dbReference type="Proteomes" id="UP000046392"/>
    </source>
</evidence>
<keyword evidence="2" id="KW-0067">ATP-binding</keyword>
<evidence type="ECO:0000259" key="3">
    <source>
        <dbReference type="Pfam" id="PF00005"/>
    </source>
</evidence>
<accession>A0A0N5B949</accession>
<sequence>MNITEVLNFAVRQISELETNIVSVERLVEYCNTETDPEWRNDEGAKLPSLELVVKNVNHHIEGGKKIGIIERTGAGKSSITLSLFRMIKLAEGTIFIDDVDTTKISLYDLGSHITVILQDPVLFSGVIRFNLNPFNIYTDDEIW</sequence>
<dbReference type="SUPFAM" id="SSF52540">
    <property type="entry name" value="P-loop containing nucleoside triphosphate hydrolases"/>
    <property type="match status" value="1"/>
</dbReference>
<dbReference type="InterPro" id="IPR027417">
    <property type="entry name" value="P-loop_NTPase"/>
</dbReference>
<dbReference type="AlphaFoldDB" id="A0A0N5B949"/>
<dbReference type="Proteomes" id="UP000046392">
    <property type="component" value="Unplaced"/>
</dbReference>
<dbReference type="WBParaSite" id="SPAL_0000256500.1">
    <property type="protein sequence ID" value="SPAL_0000256500.1"/>
    <property type="gene ID" value="SPAL_0000256500"/>
</dbReference>
<name>A0A0N5B949_STREA</name>
<protein>
    <submittedName>
        <fullName evidence="5">ABC transporter domain-containing protein</fullName>
    </submittedName>
</protein>
<dbReference type="GO" id="GO:0016887">
    <property type="term" value="F:ATP hydrolysis activity"/>
    <property type="evidence" value="ECO:0007669"/>
    <property type="project" value="InterPro"/>
</dbReference>
<proteinExistence type="predicted"/>
<dbReference type="GO" id="GO:0042626">
    <property type="term" value="F:ATPase-coupled transmembrane transporter activity"/>
    <property type="evidence" value="ECO:0007669"/>
    <property type="project" value="TreeGrafter"/>
</dbReference>
<dbReference type="Gene3D" id="3.40.50.300">
    <property type="entry name" value="P-loop containing nucleotide triphosphate hydrolases"/>
    <property type="match status" value="1"/>
</dbReference>
<dbReference type="Pfam" id="PF00005">
    <property type="entry name" value="ABC_tran"/>
    <property type="match status" value="1"/>
</dbReference>
<dbReference type="PANTHER" id="PTHR24223">
    <property type="entry name" value="ATP-BINDING CASSETTE SUB-FAMILY C"/>
    <property type="match status" value="1"/>
</dbReference>